<accession>A0A346NLI7</accession>
<dbReference type="EMBL" id="CP031769">
    <property type="protein sequence ID" value="AXR06394.1"/>
    <property type="molecule type" value="Genomic_DNA"/>
</dbReference>
<keyword evidence="2 6" id="KW-0288">FMN</keyword>
<dbReference type="GO" id="GO:0016652">
    <property type="term" value="F:oxidoreductase activity, acting on NAD(P)H as acceptor"/>
    <property type="evidence" value="ECO:0007669"/>
    <property type="project" value="UniProtKB-UniRule"/>
</dbReference>
<dbReference type="PANTHER" id="PTHR43741">
    <property type="entry name" value="FMN-DEPENDENT NADH-AZOREDUCTASE 1"/>
    <property type="match status" value="1"/>
</dbReference>
<evidence type="ECO:0000256" key="3">
    <source>
        <dbReference type="ARBA" id="ARBA00023002"/>
    </source>
</evidence>
<dbReference type="GO" id="GO:0009055">
    <property type="term" value="F:electron transfer activity"/>
    <property type="evidence" value="ECO:0007669"/>
    <property type="project" value="UniProtKB-UniRule"/>
</dbReference>
<dbReference type="AlphaFoldDB" id="A0A346NLI7"/>
<dbReference type="EC" id="1.6.5.-" evidence="6"/>
<dbReference type="EC" id="1.7.1.17" evidence="6"/>
<dbReference type="Gene3D" id="3.40.50.360">
    <property type="match status" value="1"/>
</dbReference>
<evidence type="ECO:0000313" key="9">
    <source>
        <dbReference type="Proteomes" id="UP000262073"/>
    </source>
</evidence>
<feature type="binding site" evidence="6">
    <location>
        <position position="10"/>
    </location>
    <ligand>
        <name>FMN</name>
        <dbReference type="ChEBI" id="CHEBI:58210"/>
    </ligand>
</feature>
<comment type="similarity">
    <text evidence="6">Belongs to the azoreductase type 1 family.</text>
</comment>
<proteinExistence type="inferred from homology"/>
<dbReference type="HAMAP" id="MF_01216">
    <property type="entry name" value="Azoreductase_type1"/>
    <property type="match status" value="1"/>
</dbReference>
<dbReference type="InterPro" id="IPR023048">
    <property type="entry name" value="NADH:quinone_OxRdtase_FMN_depd"/>
</dbReference>
<dbReference type="InterPro" id="IPR003680">
    <property type="entry name" value="Flavodoxin_fold"/>
</dbReference>
<dbReference type="InterPro" id="IPR029039">
    <property type="entry name" value="Flavoprotein-like_sf"/>
</dbReference>
<keyword evidence="3 6" id="KW-0560">Oxidoreductase</keyword>
<dbReference type="PANTHER" id="PTHR43741:SF2">
    <property type="entry name" value="FMN-DEPENDENT NADH:QUINONE OXIDOREDUCTASE"/>
    <property type="match status" value="1"/>
</dbReference>
<organism evidence="8 9">
    <name type="scientific">Salinimonas sediminis</name>
    <dbReference type="NCBI Taxonomy" id="2303538"/>
    <lineage>
        <taxon>Bacteria</taxon>
        <taxon>Pseudomonadati</taxon>
        <taxon>Pseudomonadota</taxon>
        <taxon>Gammaproteobacteria</taxon>
        <taxon>Alteromonadales</taxon>
        <taxon>Alteromonadaceae</taxon>
        <taxon>Alteromonas/Salinimonas group</taxon>
        <taxon>Salinimonas</taxon>
    </lineage>
</organism>
<comment type="caution">
    <text evidence="6">Lacks conserved residue(s) required for the propagation of feature annotation.</text>
</comment>
<dbReference type="SUPFAM" id="SSF52218">
    <property type="entry name" value="Flavoproteins"/>
    <property type="match status" value="1"/>
</dbReference>
<comment type="catalytic activity">
    <reaction evidence="6">
        <text>2 a quinone + NADH + H(+) = 2 a 1,4-benzosemiquinone + NAD(+)</text>
        <dbReference type="Rhea" id="RHEA:65952"/>
        <dbReference type="ChEBI" id="CHEBI:15378"/>
        <dbReference type="ChEBI" id="CHEBI:57540"/>
        <dbReference type="ChEBI" id="CHEBI:57945"/>
        <dbReference type="ChEBI" id="CHEBI:132124"/>
        <dbReference type="ChEBI" id="CHEBI:134225"/>
    </reaction>
</comment>
<dbReference type="Pfam" id="PF02525">
    <property type="entry name" value="Flavodoxin_2"/>
    <property type="match status" value="1"/>
</dbReference>
<dbReference type="KEGG" id="salm:D0Y50_08460"/>
<keyword evidence="9" id="KW-1185">Reference proteome</keyword>
<dbReference type="InterPro" id="IPR050104">
    <property type="entry name" value="FMN-dep_NADH:Q_OxRdtase_AzoR1"/>
</dbReference>
<dbReference type="GO" id="GO:0010181">
    <property type="term" value="F:FMN binding"/>
    <property type="evidence" value="ECO:0007669"/>
    <property type="project" value="UniProtKB-UniRule"/>
</dbReference>
<name>A0A346NLI7_9ALTE</name>
<sequence length="203" mass="22096">MTNVLVLKSSLNQTNGNSNKLINSYIAKLTAQHTVSLAERDLAAQPLSHLSEQEMAAWMTEPAKRSDEQQALAALSDNIVAEVMQADHIVIGVPMYNFGIPSVLKAWIDRVARAGITFKYTDTGPVGLLEGKSVTILAARGGQYQGTEFDTQSRYLEHFFNFIGITDINFVYAEGLAMGAEAANQAFDAADKKIVELIEQAAD</sequence>
<keyword evidence="4 6" id="KW-0520">NAD</keyword>
<dbReference type="Proteomes" id="UP000262073">
    <property type="component" value="Chromosome"/>
</dbReference>
<feature type="domain" description="Flavodoxin-like fold" evidence="7">
    <location>
        <begin position="3"/>
        <end position="196"/>
    </location>
</feature>
<dbReference type="RefSeq" id="WP_117316449.1">
    <property type="nucleotide sequence ID" value="NZ_CP031769.1"/>
</dbReference>
<comment type="function">
    <text evidence="6">Quinone reductase that provides resistance to thiol-specific stress caused by electrophilic quinones.</text>
</comment>
<keyword evidence="1 6" id="KW-0285">Flavoprotein</keyword>
<gene>
    <name evidence="6" type="primary">azoR</name>
    <name evidence="8" type="ORF">D0Y50_08460</name>
</gene>
<evidence type="ECO:0000256" key="4">
    <source>
        <dbReference type="ARBA" id="ARBA00023027"/>
    </source>
</evidence>
<comment type="function">
    <text evidence="6">Also exhibits azoreductase activity. Catalyzes the reductive cleavage of the azo bond in aromatic azo compounds to the corresponding amines.</text>
</comment>
<feature type="binding site" evidence="6">
    <location>
        <begin position="95"/>
        <end position="98"/>
    </location>
    <ligand>
        <name>FMN</name>
        <dbReference type="ChEBI" id="CHEBI:58210"/>
    </ligand>
</feature>
<evidence type="ECO:0000256" key="6">
    <source>
        <dbReference type="HAMAP-Rule" id="MF_01216"/>
    </source>
</evidence>
<evidence type="ECO:0000256" key="5">
    <source>
        <dbReference type="ARBA" id="ARBA00048542"/>
    </source>
</evidence>
<evidence type="ECO:0000259" key="7">
    <source>
        <dbReference type="Pfam" id="PF02525"/>
    </source>
</evidence>
<protein>
    <recommendedName>
        <fullName evidence="6">FMN dependent NADH:quinone oxidoreductase</fullName>
        <ecNumber evidence="6">1.6.5.-</ecNumber>
    </recommendedName>
    <alternativeName>
        <fullName evidence="6">Azo-dye reductase</fullName>
    </alternativeName>
    <alternativeName>
        <fullName evidence="6">FMN-dependent NADH-azo compound oxidoreductase</fullName>
    </alternativeName>
    <alternativeName>
        <fullName evidence="6">FMN-dependent NADH-azoreductase</fullName>
        <ecNumber evidence="6">1.7.1.17</ecNumber>
    </alternativeName>
</protein>
<evidence type="ECO:0000256" key="1">
    <source>
        <dbReference type="ARBA" id="ARBA00022630"/>
    </source>
</evidence>
<reference evidence="8 9" key="1">
    <citation type="submission" date="2018-08" db="EMBL/GenBank/DDBJ databases">
        <title>Salinimonas sediminis sp. nov., a piezophilic bacterium isolated from a deep-sea sediment sample from the New Britain Trench.</title>
        <authorList>
            <person name="Cao J."/>
        </authorList>
    </citation>
    <scope>NUCLEOTIDE SEQUENCE [LARGE SCALE GENOMIC DNA]</scope>
    <source>
        <strain evidence="8 9">N102</strain>
    </source>
</reference>
<dbReference type="OrthoDB" id="9787136at2"/>
<comment type="catalytic activity">
    <reaction evidence="5">
        <text>N,N-dimethyl-1,4-phenylenediamine + anthranilate + 2 NAD(+) = 2-(4-dimethylaminophenyl)diazenylbenzoate + 2 NADH + 2 H(+)</text>
        <dbReference type="Rhea" id="RHEA:55872"/>
        <dbReference type="ChEBI" id="CHEBI:15378"/>
        <dbReference type="ChEBI" id="CHEBI:15783"/>
        <dbReference type="ChEBI" id="CHEBI:16567"/>
        <dbReference type="ChEBI" id="CHEBI:57540"/>
        <dbReference type="ChEBI" id="CHEBI:57945"/>
        <dbReference type="ChEBI" id="CHEBI:71579"/>
        <dbReference type="EC" id="1.7.1.17"/>
    </reaction>
    <physiologicalReaction direction="right-to-left" evidence="5">
        <dbReference type="Rhea" id="RHEA:55874"/>
    </physiologicalReaction>
</comment>
<comment type="subunit">
    <text evidence="6">Homodimer.</text>
</comment>
<dbReference type="GO" id="GO:0016655">
    <property type="term" value="F:oxidoreductase activity, acting on NAD(P)H, quinone or similar compound as acceptor"/>
    <property type="evidence" value="ECO:0007669"/>
    <property type="project" value="InterPro"/>
</dbReference>
<evidence type="ECO:0000313" key="8">
    <source>
        <dbReference type="EMBL" id="AXR06394.1"/>
    </source>
</evidence>
<evidence type="ECO:0000256" key="2">
    <source>
        <dbReference type="ARBA" id="ARBA00022643"/>
    </source>
</evidence>
<comment type="cofactor">
    <cofactor evidence="6">
        <name>FMN</name>
        <dbReference type="ChEBI" id="CHEBI:58210"/>
    </cofactor>
    <text evidence="6">Binds 1 FMN per subunit.</text>
</comment>